<organism evidence="3">
    <name type="scientific">Brugia pahangi</name>
    <name type="common">Filarial nematode worm</name>
    <dbReference type="NCBI Taxonomy" id="6280"/>
    <lineage>
        <taxon>Eukaryota</taxon>
        <taxon>Metazoa</taxon>
        <taxon>Ecdysozoa</taxon>
        <taxon>Nematoda</taxon>
        <taxon>Chromadorea</taxon>
        <taxon>Rhabditida</taxon>
        <taxon>Spirurina</taxon>
        <taxon>Spiruromorpha</taxon>
        <taxon>Filarioidea</taxon>
        <taxon>Onchocercidae</taxon>
        <taxon>Brugia</taxon>
    </lineage>
</organism>
<reference evidence="1 2" key="2">
    <citation type="submission" date="2018-11" db="EMBL/GenBank/DDBJ databases">
        <authorList>
            <consortium name="Pathogen Informatics"/>
        </authorList>
    </citation>
    <scope>NUCLEOTIDE SEQUENCE [LARGE SCALE GENOMIC DNA]</scope>
</reference>
<reference evidence="3" key="1">
    <citation type="submission" date="2017-02" db="UniProtKB">
        <authorList>
            <consortium name="WormBaseParasite"/>
        </authorList>
    </citation>
    <scope>IDENTIFICATION</scope>
</reference>
<dbReference type="Proteomes" id="UP000278627">
    <property type="component" value="Unassembled WGS sequence"/>
</dbReference>
<gene>
    <name evidence="1" type="ORF">BPAG_LOCUS14360</name>
</gene>
<evidence type="ECO:0000313" key="3">
    <source>
        <dbReference type="WBParaSite" id="BPAG_0001443201-mRNA-1"/>
    </source>
</evidence>
<dbReference type="EMBL" id="UZAD01013624">
    <property type="protein sequence ID" value="VDN95545.1"/>
    <property type="molecule type" value="Genomic_DNA"/>
</dbReference>
<keyword evidence="2" id="KW-1185">Reference proteome</keyword>
<evidence type="ECO:0000313" key="2">
    <source>
        <dbReference type="Proteomes" id="UP000278627"/>
    </source>
</evidence>
<dbReference type="AlphaFoldDB" id="A0A0N4TZG2"/>
<dbReference type="WBParaSite" id="BPAG_0001443201-mRNA-1">
    <property type="protein sequence ID" value="BPAG_0001443201-mRNA-1"/>
    <property type="gene ID" value="BPAG_0001443201"/>
</dbReference>
<sequence>MKHYVCDLNQRMCLTLTKQITVSLFPQRHQRQILHLSLQERSLVDANFPQCVSTVRRPHDSESTKFIFSFD</sequence>
<proteinExistence type="predicted"/>
<evidence type="ECO:0000313" key="1">
    <source>
        <dbReference type="EMBL" id="VDN95545.1"/>
    </source>
</evidence>
<accession>A0A0N4TZG2</accession>
<protein>
    <submittedName>
        <fullName evidence="3">Ovule protein</fullName>
    </submittedName>
</protein>
<name>A0A0N4TZG2_BRUPA</name>